<evidence type="ECO:0000256" key="2">
    <source>
        <dbReference type="SAM" id="MobiDB-lite"/>
    </source>
</evidence>
<dbReference type="InterPro" id="IPR005061">
    <property type="entry name" value="Ist1"/>
</dbReference>
<evidence type="ECO:0000256" key="1">
    <source>
        <dbReference type="ARBA" id="ARBA00005536"/>
    </source>
</evidence>
<protein>
    <submittedName>
        <fullName evidence="3">Uncharacterized protein</fullName>
    </submittedName>
</protein>
<comment type="similarity">
    <text evidence="1">Belongs to the IST1 family.</text>
</comment>
<dbReference type="PANTHER" id="PTHR12161">
    <property type="entry name" value="IST1 FAMILY MEMBER"/>
    <property type="match status" value="1"/>
</dbReference>
<dbReference type="Pfam" id="PF03398">
    <property type="entry name" value="Ist1"/>
    <property type="match status" value="2"/>
</dbReference>
<feature type="region of interest" description="Disordered" evidence="2">
    <location>
        <begin position="564"/>
        <end position="590"/>
    </location>
</feature>
<feature type="region of interest" description="Disordered" evidence="2">
    <location>
        <begin position="494"/>
        <end position="540"/>
    </location>
</feature>
<sequence>MFSENLIKQTRSQLYTQKVRREAITRQSIADIAQLLMSGEYDGAIARVDQHHQNECLLSAYDQIEKFCDTVHTNINEISSRRRLTYEVVEAVSSLVFAASKCGELPELRQIRILVKKHFGADFEKTSVKLQQGNFVNNKIKYNLGNKSLSDDEKVEIISEIARQCKIPLKPDQIVVEKPVPQYESLDTNGEDQRQPSKTKAKFSKIGLKFSVLDPGSLMRMCTGNHDLPQGRDASIKTDGAYAQLDGSGRKNKMNDQTMLMKLGLSRPKTHSRRGLLRNEDSDSHSNNAHPKLPDYDVLVATFSEFKESNIHGRTSLHLTDLTCLPSENLINEARTQLYIQKNRRAAIIRQSRADIAQLLKSGQYDDAIARVDKLHNNECVLSAYGQIGQFSYIVHTNLGEISSRKRLSYEVVEAVSSLVYAASRCGELPELHQIRMLFKKHFGADFERTNVKLLPGNFVNTQMKYNLGSKSLSNDVKIEMTLEIAREYNIPLRPDQMREKKPVPRRESLNSKGEKKPAPRRKPLNSKGNDQREASKVKATLRKIGSKLSMFSPGSLIYKCNGKNTSSQRHDASIKTDGTYGKLDGPRHKNKMKNQTILKKLGISWRRTYSGRRLLRNDSLSSQSTNVHPKLPDYDELVATFTEYKEEHKKSNPNDRTPRHLIHGLLLRKFYLVDIAADVITPLPVRKPTSHKYGFVVI</sequence>
<accession>A0A834GY35</accession>
<feature type="compositionally biased region" description="Basic and acidic residues" evidence="2">
    <location>
        <begin position="496"/>
        <end position="518"/>
    </location>
</feature>
<evidence type="ECO:0000313" key="4">
    <source>
        <dbReference type="Proteomes" id="UP000626092"/>
    </source>
</evidence>
<feature type="region of interest" description="Disordered" evidence="2">
    <location>
        <begin position="266"/>
        <end position="291"/>
    </location>
</feature>
<dbReference type="OrthoDB" id="29853at2759"/>
<dbReference type="GO" id="GO:0015031">
    <property type="term" value="P:protein transport"/>
    <property type="evidence" value="ECO:0007669"/>
    <property type="project" value="InterPro"/>
</dbReference>
<dbReference type="Gene3D" id="1.20.1260.60">
    <property type="entry name" value="Vacuolar protein sorting-associated protein Ist1"/>
    <property type="match status" value="2"/>
</dbReference>
<dbReference type="AlphaFoldDB" id="A0A834GY35"/>
<dbReference type="Proteomes" id="UP000626092">
    <property type="component" value="Unassembled WGS sequence"/>
</dbReference>
<comment type="caution">
    <text evidence="3">The sequence shown here is derived from an EMBL/GenBank/DDBJ whole genome shotgun (WGS) entry which is preliminary data.</text>
</comment>
<gene>
    <name evidence="3" type="ORF">RHSIM_Rhsim06G0195800</name>
</gene>
<dbReference type="PANTHER" id="PTHR12161:SF58">
    <property type="entry name" value="REGULATOR OF VPS4 ACTIVITY IN THE MVB PATHWAY PROTEIN"/>
    <property type="match status" value="1"/>
</dbReference>
<dbReference type="InterPro" id="IPR042277">
    <property type="entry name" value="IST1-like"/>
</dbReference>
<name>A0A834GY35_RHOSS</name>
<organism evidence="3 4">
    <name type="scientific">Rhododendron simsii</name>
    <name type="common">Sims's rhododendron</name>
    <dbReference type="NCBI Taxonomy" id="118357"/>
    <lineage>
        <taxon>Eukaryota</taxon>
        <taxon>Viridiplantae</taxon>
        <taxon>Streptophyta</taxon>
        <taxon>Embryophyta</taxon>
        <taxon>Tracheophyta</taxon>
        <taxon>Spermatophyta</taxon>
        <taxon>Magnoliopsida</taxon>
        <taxon>eudicotyledons</taxon>
        <taxon>Gunneridae</taxon>
        <taxon>Pentapetalae</taxon>
        <taxon>asterids</taxon>
        <taxon>Ericales</taxon>
        <taxon>Ericaceae</taxon>
        <taxon>Ericoideae</taxon>
        <taxon>Rhodoreae</taxon>
        <taxon>Rhododendron</taxon>
    </lineage>
</organism>
<proteinExistence type="inferred from homology"/>
<evidence type="ECO:0000313" key="3">
    <source>
        <dbReference type="EMBL" id="KAF7141968.1"/>
    </source>
</evidence>
<keyword evidence="4" id="KW-1185">Reference proteome</keyword>
<dbReference type="EMBL" id="WJXA01000006">
    <property type="protein sequence ID" value="KAF7141968.1"/>
    <property type="molecule type" value="Genomic_DNA"/>
</dbReference>
<reference evidence="3" key="1">
    <citation type="submission" date="2019-11" db="EMBL/GenBank/DDBJ databases">
        <authorList>
            <person name="Liu Y."/>
            <person name="Hou J."/>
            <person name="Li T.-Q."/>
            <person name="Guan C.-H."/>
            <person name="Wu X."/>
            <person name="Wu H.-Z."/>
            <person name="Ling F."/>
            <person name="Zhang R."/>
            <person name="Shi X.-G."/>
            <person name="Ren J.-P."/>
            <person name="Chen E.-F."/>
            <person name="Sun J.-M."/>
        </authorList>
    </citation>
    <scope>NUCLEOTIDE SEQUENCE</scope>
    <source>
        <strain evidence="3">Adult_tree_wgs_1</strain>
        <tissue evidence="3">Leaves</tissue>
    </source>
</reference>